<name>A0AAP0S9Q7_LIQFO</name>
<accession>A0AAP0S9Q7</accession>
<protein>
    <submittedName>
        <fullName evidence="1">Uncharacterized protein</fullName>
    </submittedName>
</protein>
<gene>
    <name evidence="1" type="ORF">L1049_008482</name>
</gene>
<dbReference type="AlphaFoldDB" id="A0AAP0S9Q7"/>
<comment type="caution">
    <text evidence="1">The sequence shown here is derived from an EMBL/GenBank/DDBJ whole genome shotgun (WGS) entry which is preliminary data.</text>
</comment>
<dbReference type="Proteomes" id="UP001415857">
    <property type="component" value="Unassembled WGS sequence"/>
</dbReference>
<dbReference type="EMBL" id="JBBPBK010000002">
    <property type="protein sequence ID" value="KAK9290315.1"/>
    <property type="molecule type" value="Genomic_DNA"/>
</dbReference>
<organism evidence="1 2">
    <name type="scientific">Liquidambar formosana</name>
    <name type="common">Formosan gum</name>
    <dbReference type="NCBI Taxonomy" id="63359"/>
    <lineage>
        <taxon>Eukaryota</taxon>
        <taxon>Viridiplantae</taxon>
        <taxon>Streptophyta</taxon>
        <taxon>Embryophyta</taxon>
        <taxon>Tracheophyta</taxon>
        <taxon>Spermatophyta</taxon>
        <taxon>Magnoliopsida</taxon>
        <taxon>eudicotyledons</taxon>
        <taxon>Gunneridae</taxon>
        <taxon>Pentapetalae</taxon>
        <taxon>Saxifragales</taxon>
        <taxon>Altingiaceae</taxon>
        <taxon>Liquidambar</taxon>
    </lineage>
</organism>
<evidence type="ECO:0000313" key="1">
    <source>
        <dbReference type="EMBL" id="KAK9290315.1"/>
    </source>
</evidence>
<sequence length="89" mass="10228">MEMEMEMEMEVLEDASAGIAYSDTMFGSYFDVVAIFGTRRNCVCYHRKLRYVGRFSVAVLLSSRALVRGATLWLERRLSLLSSRPPVRQ</sequence>
<keyword evidence="2" id="KW-1185">Reference proteome</keyword>
<reference evidence="1 2" key="1">
    <citation type="journal article" date="2024" name="Plant J.">
        <title>Genome sequences and population genomics reveal climatic adaptation and genomic divergence between two closely related sweetgum species.</title>
        <authorList>
            <person name="Xu W.Q."/>
            <person name="Ren C.Q."/>
            <person name="Zhang X.Y."/>
            <person name="Comes H.P."/>
            <person name="Liu X.H."/>
            <person name="Li Y.G."/>
            <person name="Kettle C.J."/>
            <person name="Jalonen R."/>
            <person name="Gaisberger H."/>
            <person name="Ma Y.Z."/>
            <person name="Qiu Y.X."/>
        </authorList>
    </citation>
    <scope>NUCLEOTIDE SEQUENCE [LARGE SCALE GENOMIC DNA]</scope>
    <source>
        <strain evidence="1">Hangzhou</strain>
    </source>
</reference>
<evidence type="ECO:0000313" key="2">
    <source>
        <dbReference type="Proteomes" id="UP001415857"/>
    </source>
</evidence>
<proteinExistence type="predicted"/>